<proteinExistence type="predicted"/>
<sequence length="127" mass="13717">TLPKEGFAPVPQSGIIDIPASATLLLIQTQLPNTPNIRRSITLIPLLNQQSLLASTRLARSHPNQSSSMLTCLCQWMLDGKLSTSDNTALLKSPTFAQQLSCWMKTNVAGGNKEATSASRRSRPTPC</sequence>
<dbReference type="EMBL" id="LASV01000449">
    <property type="protein sequence ID" value="KKA18499.1"/>
    <property type="molecule type" value="Genomic_DNA"/>
</dbReference>
<protein>
    <submittedName>
        <fullName evidence="1">Uncharacterized protein</fullName>
    </submittedName>
</protein>
<dbReference type="GeneID" id="25319821"/>
<organism evidence="1 2">
    <name type="scientific">Rasamsonia emersonii (strain ATCC 16479 / CBS 393.64 / IMI 116815)</name>
    <dbReference type="NCBI Taxonomy" id="1408163"/>
    <lineage>
        <taxon>Eukaryota</taxon>
        <taxon>Fungi</taxon>
        <taxon>Dikarya</taxon>
        <taxon>Ascomycota</taxon>
        <taxon>Pezizomycotina</taxon>
        <taxon>Eurotiomycetes</taxon>
        <taxon>Eurotiomycetidae</taxon>
        <taxon>Eurotiales</taxon>
        <taxon>Trichocomaceae</taxon>
        <taxon>Rasamsonia</taxon>
    </lineage>
</organism>
<feature type="non-terminal residue" evidence="1">
    <location>
        <position position="1"/>
    </location>
</feature>
<dbReference type="Proteomes" id="UP000053958">
    <property type="component" value="Unassembled WGS sequence"/>
</dbReference>
<dbReference type="AlphaFoldDB" id="A0A0F4YJU4"/>
<keyword evidence="2" id="KW-1185">Reference proteome</keyword>
<evidence type="ECO:0000313" key="1">
    <source>
        <dbReference type="EMBL" id="KKA18499.1"/>
    </source>
</evidence>
<name>A0A0F4YJU4_RASE3</name>
<gene>
    <name evidence="1" type="ORF">T310_7550</name>
</gene>
<reference evidence="1 2" key="1">
    <citation type="submission" date="2015-04" db="EMBL/GenBank/DDBJ databases">
        <authorList>
            <person name="Heijne W.H."/>
            <person name="Fedorova N.D."/>
            <person name="Nierman W.C."/>
            <person name="Vollebregt A.W."/>
            <person name="Zhao Z."/>
            <person name="Wu L."/>
            <person name="Kumar M."/>
            <person name="Stam H."/>
            <person name="van den Berg M.A."/>
            <person name="Pel H.J."/>
        </authorList>
    </citation>
    <scope>NUCLEOTIDE SEQUENCE [LARGE SCALE GENOMIC DNA]</scope>
    <source>
        <strain evidence="1 2">CBS 393.64</strain>
    </source>
</reference>
<comment type="caution">
    <text evidence="1">The sequence shown here is derived from an EMBL/GenBank/DDBJ whole genome shotgun (WGS) entry which is preliminary data.</text>
</comment>
<evidence type="ECO:0000313" key="2">
    <source>
        <dbReference type="Proteomes" id="UP000053958"/>
    </source>
</evidence>
<accession>A0A0F4YJU4</accession>
<dbReference type="RefSeq" id="XP_013325111.1">
    <property type="nucleotide sequence ID" value="XM_013469657.1"/>
</dbReference>